<comment type="caution">
    <text evidence="2">The sequence shown here is derived from an EMBL/GenBank/DDBJ whole genome shotgun (WGS) entry which is preliminary data.</text>
</comment>
<dbReference type="Proteomes" id="UP001301958">
    <property type="component" value="Unassembled WGS sequence"/>
</dbReference>
<sequence>MTFFFYHYARACCYYSPFLFVLGTALLHALSPFLLFAFLLFSLLFFFFLFFSFFFFCDSVYYSNLSFFSLVWSKINIKHTVKKSISRVTLPIR</sequence>
<keyword evidence="3" id="KW-1185">Reference proteome</keyword>
<organism evidence="2 3">
    <name type="scientific">Podospora fimiseda</name>
    <dbReference type="NCBI Taxonomy" id="252190"/>
    <lineage>
        <taxon>Eukaryota</taxon>
        <taxon>Fungi</taxon>
        <taxon>Dikarya</taxon>
        <taxon>Ascomycota</taxon>
        <taxon>Pezizomycotina</taxon>
        <taxon>Sordariomycetes</taxon>
        <taxon>Sordariomycetidae</taxon>
        <taxon>Sordariales</taxon>
        <taxon>Podosporaceae</taxon>
        <taxon>Podospora</taxon>
    </lineage>
</organism>
<name>A0AAN6YNM2_9PEZI</name>
<dbReference type="AlphaFoldDB" id="A0AAN6YNM2"/>
<accession>A0AAN6YNM2</accession>
<keyword evidence="1" id="KW-0812">Transmembrane</keyword>
<feature type="transmembrane region" description="Helical" evidence="1">
    <location>
        <begin position="36"/>
        <end position="57"/>
    </location>
</feature>
<feature type="transmembrane region" description="Helical" evidence="1">
    <location>
        <begin position="12"/>
        <end position="30"/>
    </location>
</feature>
<evidence type="ECO:0000313" key="2">
    <source>
        <dbReference type="EMBL" id="KAK4221090.1"/>
    </source>
</evidence>
<reference evidence="2" key="1">
    <citation type="journal article" date="2023" name="Mol. Phylogenet. Evol.">
        <title>Genome-scale phylogeny and comparative genomics of the fungal order Sordariales.</title>
        <authorList>
            <person name="Hensen N."/>
            <person name="Bonometti L."/>
            <person name="Westerberg I."/>
            <person name="Brannstrom I.O."/>
            <person name="Guillou S."/>
            <person name="Cros-Aarteil S."/>
            <person name="Calhoun S."/>
            <person name="Haridas S."/>
            <person name="Kuo A."/>
            <person name="Mondo S."/>
            <person name="Pangilinan J."/>
            <person name="Riley R."/>
            <person name="LaButti K."/>
            <person name="Andreopoulos B."/>
            <person name="Lipzen A."/>
            <person name="Chen C."/>
            <person name="Yan M."/>
            <person name="Daum C."/>
            <person name="Ng V."/>
            <person name="Clum A."/>
            <person name="Steindorff A."/>
            <person name="Ohm R.A."/>
            <person name="Martin F."/>
            <person name="Silar P."/>
            <person name="Natvig D.O."/>
            <person name="Lalanne C."/>
            <person name="Gautier V."/>
            <person name="Ament-Velasquez S.L."/>
            <person name="Kruys A."/>
            <person name="Hutchinson M.I."/>
            <person name="Powell A.J."/>
            <person name="Barry K."/>
            <person name="Miller A.N."/>
            <person name="Grigoriev I.V."/>
            <person name="Debuchy R."/>
            <person name="Gladieux P."/>
            <person name="Hiltunen Thoren M."/>
            <person name="Johannesson H."/>
        </authorList>
    </citation>
    <scope>NUCLEOTIDE SEQUENCE</scope>
    <source>
        <strain evidence="2">CBS 990.96</strain>
    </source>
</reference>
<dbReference type="EMBL" id="MU865587">
    <property type="protein sequence ID" value="KAK4221090.1"/>
    <property type="molecule type" value="Genomic_DNA"/>
</dbReference>
<keyword evidence="1" id="KW-1133">Transmembrane helix</keyword>
<proteinExistence type="predicted"/>
<gene>
    <name evidence="2" type="ORF">QBC38DRAFT_149161</name>
</gene>
<evidence type="ECO:0000313" key="3">
    <source>
        <dbReference type="Proteomes" id="UP001301958"/>
    </source>
</evidence>
<evidence type="ECO:0000256" key="1">
    <source>
        <dbReference type="SAM" id="Phobius"/>
    </source>
</evidence>
<reference evidence="2" key="2">
    <citation type="submission" date="2023-05" db="EMBL/GenBank/DDBJ databases">
        <authorList>
            <consortium name="Lawrence Berkeley National Laboratory"/>
            <person name="Steindorff A."/>
            <person name="Hensen N."/>
            <person name="Bonometti L."/>
            <person name="Westerberg I."/>
            <person name="Brannstrom I.O."/>
            <person name="Guillou S."/>
            <person name="Cros-Aarteil S."/>
            <person name="Calhoun S."/>
            <person name="Haridas S."/>
            <person name="Kuo A."/>
            <person name="Mondo S."/>
            <person name="Pangilinan J."/>
            <person name="Riley R."/>
            <person name="Labutti K."/>
            <person name="Andreopoulos B."/>
            <person name="Lipzen A."/>
            <person name="Chen C."/>
            <person name="Yanf M."/>
            <person name="Daum C."/>
            <person name="Ng V."/>
            <person name="Clum A."/>
            <person name="Ohm R."/>
            <person name="Martin F."/>
            <person name="Silar P."/>
            <person name="Natvig D."/>
            <person name="Lalanne C."/>
            <person name="Gautier V."/>
            <person name="Ament-Velasquez S.L."/>
            <person name="Kruys A."/>
            <person name="Hutchinson M.I."/>
            <person name="Powell A.J."/>
            <person name="Barry K."/>
            <person name="Miller A.N."/>
            <person name="Grigoriev I.V."/>
            <person name="Debuchy R."/>
            <person name="Gladieux P."/>
            <person name="Thoren M.H."/>
            <person name="Johannesson H."/>
        </authorList>
    </citation>
    <scope>NUCLEOTIDE SEQUENCE</scope>
    <source>
        <strain evidence="2">CBS 990.96</strain>
    </source>
</reference>
<keyword evidence="1" id="KW-0472">Membrane</keyword>
<protein>
    <submittedName>
        <fullName evidence="2">Uncharacterized protein</fullName>
    </submittedName>
</protein>